<feature type="compositionally biased region" description="Pro residues" evidence="1">
    <location>
        <begin position="17"/>
        <end position="33"/>
    </location>
</feature>
<gene>
    <name evidence="3" type="ORF">AB852_13225</name>
</gene>
<proteinExistence type="predicted"/>
<feature type="compositionally biased region" description="Polar residues" evidence="1">
    <location>
        <begin position="126"/>
        <end position="135"/>
    </location>
</feature>
<comment type="caution">
    <text evidence="3">The sequence shown here is derived from an EMBL/GenBank/DDBJ whole genome shotgun (WGS) entry which is preliminary data.</text>
</comment>
<dbReference type="Proteomes" id="UP000186455">
    <property type="component" value="Unassembled WGS sequence"/>
</dbReference>
<accession>A0A1Q4VB42</accession>
<feature type="compositionally biased region" description="Low complexity" evidence="1">
    <location>
        <begin position="95"/>
        <end position="106"/>
    </location>
</feature>
<evidence type="ECO:0000256" key="1">
    <source>
        <dbReference type="SAM" id="MobiDB-lite"/>
    </source>
</evidence>
<evidence type="ECO:0000313" key="3">
    <source>
        <dbReference type="EMBL" id="OKH95071.1"/>
    </source>
</evidence>
<dbReference type="AlphaFoldDB" id="A0A1Q4VB42"/>
<keyword evidence="2" id="KW-0812">Transmembrane</keyword>
<keyword evidence="4" id="KW-1185">Reference proteome</keyword>
<feature type="compositionally biased region" description="Low complexity" evidence="1">
    <location>
        <begin position="178"/>
        <end position="209"/>
    </location>
</feature>
<feature type="compositionally biased region" description="Basic and acidic residues" evidence="1">
    <location>
        <begin position="227"/>
        <end position="244"/>
    </location>
</feature>
<feature type="region of interest" description="Disordered" evidence="1">
    <location>
        <begin position="87"/>
        <end position="304"/>
    </location>
</feature>
<keyword evidence="2" id="KW-1133">Transmembrane helix</keyword>
<evidence type="ECO:0000256" key="2">
    <source>
        <dbReference type="SAM" id="Phobius"/>
    </source>
</evidence>
<feature type="compositionally biased region" description="Low complexity" evidence="1">
    <location>
        <begin position="282"/>
        <end position="299"/>
    </location>
</feature>
<feature type="region of interest" description="Disordered" evidence="1">
    <location>
        <begin position="1"/>
        <end position="40"/>
    </location>
</feature>
<feature type="region of interest" description="Disordered" evidence="1">
    <location>
        <begin position="535"/>
        <end position="556"/>
    </location>
</feature>
<dbReference type="EMBL" id="LFBV01000002">
    <property type="protein sequence ID" value="OKH95071.1"/>
    <property type="molecule type" value="Genomic_DNA"/>
</dbReference>
<name>A0A1Q4VB42_9ACTN</name>
<organism evidence="3 4">
    <name type="scientific">Streptomyces uncialis</name>
    <dbReference type="NCBI Taxonomy" id="1048205"/>
    <lineage>
        <taxon>Bacteria</taxon>
        <taxon>Bacillati</taxon>
        <taxon>Actinomycetota</taxon>
        <taxon>Actinomycetes</taxon>
        <taxon>Kitasatosporales</taxon>
        <taxon>Streptomycetaceae</taxon>
        <taxon>Streptomyces</taxon>
    </lineage>
</organism>
<feature type="transmembrane region" description="Helical" evidence="2">
    <location>
        <begin position="348"/>
        <end position="368"/>
    </location>
</feature>
<keyword evidence="2" id="KW-0472">Membrane</keyword>
<feature type="region of interest" description="Disordered" evidence="1">
    <location>
        <begin position="404"/>
        <end position="445"/>
    </location>
</feature>
<protein>
    <submittedName>
        <fullName evidence="3">Uncharacterized protein</fullName>
    </submittedName>
</protein>
<feature type="compositionally biased region" description="Basic and acidic residues" evidence="1">
    <location>
        <begin position="252"/>
        <end position="266"/>
    </location>
</feature>
<dbReference type="STRING" id="1048205.AB852_13225"/>
<dbReference type="RefSeq" id="WP_073787388.1">
    <property type="nucleotide sequence ID" value="NZ_LFBV01000002.1"/>
</dbReference>
<evidence type="ECO:0000313" key="4">
    <source>
        <dbReference type="Proteomes" id="UP000186455"/>
    </source>
</evidence>
<feature type="compositionally biased region" description="Acidic residues" evidence="1">
    <location>
        <begin position="407"/>
        <end position="419"/>
    </location>
</feature>
<reference evidence="3 4" key="1">
    <citation type="submission" date="2015-06" db="EMBL/GenBank/DDBJ databases">
        <title>Cloning and characterization of the uncialamcin biosynthetic gene cluster.</title>
        <authorList>
            <person name="Yan X."/>
            <person name="Huang T."/>
            <person name="Ge H."/>
            <person name="Shen B."/>
        </authorList>
    </citation>
    <scope>NUCLEOTIDE SEQUENCE [LARGE SCALE GENOMIC DNA]</scope>
    <source>
        <strain evidence="3 4">DCA2648</strain>
    </source>
</reference>
<sequence>MTDTTIAPVVAPQATPESPPPQTQQPQPAPAPAPLAHTPGGWPVLPLAVTGANATTTLLAAAALSGGPAALAVATTGAAVLGATVATRTRRKATTPKPRTTTASKTPAPPVKAPRPGGGRVPAQPRKTSAATSATPPRPGSRSAGSGPKTSDRKTSVRTGRGRSTVGAGPAGAGRGTSPLRPSRAGGRGGAVRPSSSAAARTPADASRSTPRSGGGRLRGRLRQVRAVRDEQRSAAGSRAERRAGTTKARRAVADARRAAKTDARTRNAASGTGKGVGKGAAGQAAGRVLRRAGGVRSAAVDRTRAGRDRRIARQIRERRAALRSAVARRRTRRALRRSAVRFRGRRLLAALLAAVLGIVGMITTPLGRKLGWQWLQHPGRRLYARLLRTALAERAGRDAAVLAAAEEADKDENEDEEIGDRAERPAGPVPSTPTEGDGMSDSGFNFEEHAAEMENAAQQYDPDSAMEILAMVEALPVALTSVANVMRILAERSDSEFPLEKVVADGFDAIYGALMSTVAVAEDLGPLFREAHEQDIARHEDPRNGPEAEKGWNVS</sequence>